<name>A0A010S7Q6_PSEFL</name>
<evidence type="ECO:0000256" key="3">
    <source>
        <dbReference type="ARBA" id="ARBA00038502"/>
    </source>
</evidence>
<dbReference type="Gene3D" id="3.40.630.30">
    <property type="match status" value="1"/>
</dbReference>
<keyword evidence="1 5" id="KW-0808">Transferase</keyword>
<dbReference type="RefSeq" id="WP_024264659.1">
    <property type="nucleotide sequence ID" value="NZ_AFOY02000002.1"/>
</dbReference>
<dbReference type="SUPFAM" id="SSF55729">
    <property type="entry name" value="Acyl-CoA N-acyltransferases (Nat)"/>
    <property type="match status" value="1"/>
</dbReference>
<dbReference type="AlphaFoldDB" id="A0A010S7Q6"/>
<organism evidence="5 6">
    <name type="scientific">Pseudomonas fluorescens HK44</name>
    <dbReference type="NCBI Taxonomy" id="1042209"/>
    <lineage>
        <taxon>Bacteria</taxon>
        <taxon>Pseudomonadati</taxon>
        <taxon>Pseudomonadota</taxon>
        <taxon>Gammaproteobacteria</taxon>
        <taxon>Pseudomonadales</taxon>
        <taxon>Pseudomonadaceae</taxon>
        <taxon>Pseudomonas</taxon>
    </lineage>
</organism>
<keyword evidence="2" id="KW-0012">Acyltransferase</keyword>
<dbReference type="InterPro" id="IPR000182">
    <property type="entry name" value="GNAT_dom"/>
</dbReference>
<evidence type="ECO:0000256" key="2">
    <source>
        <dbReference type="ARBA" id="ARBA00023315"/>
    </source>
</evidence>
<comment type="caution">
    <text evidence="5">The sequence shown here is derived from an EMBL/GenBank/DDBJ whole genome shotgun (WGS) entry which is preliminary data.</text>
</comment>
<dbReference type="OrthoDB" id="9801656at2"/>
<dbReference type="HOGENOM" id="CLU_013985_40_2_6"/>
<evidence type="ECO:0000259" key="4">
    <source>
        <dbReference type="PROSITE" id="PS51186"/>
    </source>
</evidence>
<dbReference type="InterPro" id="IPR051531">
    <property type="entry name" value="N-acetyltransferase"/>
</dbReference>
<sequence length="171" mass="19132">MSHVVIRTLQSTDAEALLTFERDNREWFERHIDARDSAFYSAQGVTDHITAYLSDFATGTWHPFVIEDPDGNIVGRANLKGIDIAERSAEVGYRIAQSACGQGLATLAVRHLIQKAQLHWNLKQLVANVYADNIGSAKVLERCGFSIEHTSGQEGARQEGTEHHYRFHLSI</sequence>
<feature type="domain" description="N-acetyltransferase" evidence="4">
    <location>
        <begin position="4"/>
        <end position="171"/>
    </location>
</feature>
<reference evidence="5 6" key="1">
    <citation type="journal article" date="2011" name="J. Bacteriol.">
        <title>Draft genome sequence of the polycyclic aromatic hydrocarbon-degrading, genetically engineered bioluminescent bioreporter Pseudomonas fluorescens HK44.</title>
        <authorList>
            <person name="Chauhan A."/>
            <person name="Layton A.C."/>
            <person name="Williams D.E."/>
            <person name="Smartt A.E."/>
            <person name="Ripp S."/>
            <person name="Karpinets T.V."/>
            <person name="Brown S.D."/>
            <person name="Sayler G.S."/>
        </authorList>
    </citation>
    <scope>NUCLEOTIDE SEQUENCE [LARGE SCALE GENOMIC DNA]</scope>
    <source>
        <strain evidence="5 6">HK44</strain>
    </source>
</reference>
<dbReference type="GO" id="GO:0008999">
    <property type="term" value="F:protein-N-terminal-alanine acetyltransferase activity"/>
    <property type="evidence" value="ECO:0007669"/>
    <property type="project" value="TreeGrafter"/>
</dbReference>
<evidence type="ECO:0000256" key="1">
    <source>
        <dbReference type="ARBA" id="ARBA00022679"/>
    </source>
</evidence>
<dbReference type="EMBL" id="AFOY02000002">
    <property type="protein sequence ID" value="EXF96464.1"/>
    <property type="molecule type" value="Genomic_DNA"/>
</dbReference>
<dbReference type="eggNOG" id="COG1670">
    <property type="taxonomic scope" value="Bacteria"/>
</dbReference>
<dbReference type="PROSITE" id="PS51186">
    <property type="entry name" value="GNAT"/>
    <property type="match status" value="1"/>
</dbReference>
<accession>A0A010S7Q6</accession>
<dbReference type="PATRIC" id="fig|1042209.11.peg.367"/>
<dbReference type="PANTHER" id="PTHR43792">
    <property type="entry name" value="GNAT FAMILY, PUTATIVE (AFU_ORTHOLOGUE AFUA_3G00765)-RELATED-RELATED"/>
    <property type="match status" value="1"/>
</dbReference>
<dbReference type="GO" id="GO:0005737">
    <property type="term" value="C:cytoplasm"/>
    <property type="evidence" value="ECO:0007669"/>
    <property type="project" value="TreeGrafter"/>
</dbReference>
<evidence type="ECO:0000313" key="5">
    <source>
        <dbReference type="EMBL" id="EXF96464.1"/>
    </source>
</evidence>
<dbReference type="Pfam" id="PF13302">
    <property type="entry name" value="Acetyltransf_3"/>
    <property type="match status" value="1"/>
</dbReference>
<protein>
    <submittedName>
        <fullName evidence="5">Acetyltransferase</fullName>
    </submittedName>
</protein>
<dbReference type="InterPro" id="IPR016181">
    <property type="entry name" value="Acyl_CoA_acyltransferase"/>
</dbReference>
<evidence type="ECO:0000313" key="6">
    <source>
        <dbReference type="Proteomes" id="UP000022611"/>
    </source>
</evidence>
<dbReference type="PANTHER" id="PTHR43792:SF8">
    <property type="entry name" value="[RIBOSOMAL PROTEIN US5]-ALANINE N-ACETYLTRANSFERASE"/>
    <property type="match status" value="1"/>
</dbReference>
<proteinExistence type="inferred from homology"/>
<gene>
    <name evidence="5" type="ORF">HK44_016105</name>
</gene>
<dbReference type="Proteomes" id="UP000022611">
    <property type="component" value="Unassembled WGS sequence"/>
</dbReference>
<comment type="similarity">
    <text evidence="3">Belongs to the acetyltransferase family. RimJ subfamily.</text>
</comment>